<dbReference type="InterPro" id="IPR050158">
    <property type="entry name" value="Ubiquitin_ubiquitin-like"/>
</dbReference>
<dbReference type="GO" id="GO:0005840">
    <property type="term" value="C:ribosome"/>
    <property type="evidence" value="ECO:0007669"/>
    <property type="project" value="UniProtKB-KW"/>
</dbReference>
<dbReference type="SUPFAM" id="SSF57829">
    <property type="entry name" value="Zn-binding ribosomal proteins"/>
    <property type="match status" value="1"/>
</dbReference>
<keyword evidence="12" id="KW-1133">Transmembrane helix</keyword>
<dbReference type="PRINTS" id="PR00348">
    <property type="entry name" value="UBIQUITIN"/>
</dbReference>
<dbReference type="Gene3D" id="4.10.1060.50">
    <property type="match status" value="1"/>
</dbReference>
<keyword evidence="10" id="KW-0687">Ribonucleoprotein</keyword>
<comment type="function">
    <text evidence="1">Component of the 60S subunit of the ribosome.</text>
</comment>
<dbReference type="InterPro" id="IPR011332">
    <property type="entry name" value="Ribosomal_zn-bd"/>
</dbReference>
<evidence type="ECO:0000256" key="2">
    <source>
        <dbReference type="ARBA" id="ARBA00004123"/>
    </source>
</evidence>
<dbReference type="Pfam" id="PF01020">
    <property type="entry name" value="Ribosomal_L40e"/>
    <property type="match status" value="1"/>
</dbReference>
<dbReference type="FunFam" id="4.10.1060.50:FF:000001">
    <property type="entry name" value="ubiquitin-60S ribosomal protein L40"/>
    <property type="match status" value="1"/>
</dbReference>
<dbReference type="InterPro" id="IPR029071">
    <property type="entry name" value="Ubiquitin-like_domsf"/>
</dbReference>
<dbReference type="SMART" id="SM00213">
    <property type="entry name" value="UBQ"/>
    <property type="match status" value="1"/>
</dbReference>
<dbReference type="InterPro" id="IPR019956">
    <property type="entry name" value="Ubiquitin_dom"/>
</dbReference>
<evidence type="ECO:0000256" key="4">
    <source>
        <dbReference type="ARBA" id="ARBA00008373"/>
    </source>
</evidence>
<dbReference type="InterPro" id="IPR001975">
    <property type="entry name" value="Ribosomal_eL40_dom"/>
</dbReference>
<dbReference type="Proteomes" id="UP000734854">
    <property type="component" value="Unassembled WGS sequence"/>
</dbReference>
<evidence type="ECO:0000256" key="10">
    <source>
        <dbReference type="ARBA" id="ARBA00023274"/>
    </source>
</evidence>
<feature type="domain" description="Ubiquitin-like" evidence="13">
    <location>
        <begin position="258"/>
        <end position="333"/>
    </location>
</feature>
<dbReference type="CDD" id="cd01803">
    <property type="entry name" value="Ubl_ubiquitin"/>
    <property type="match status" value="1"/>
</dbReference>
<comment type="caution">
    <text evidence="14">The sequence shown here is derived from an EMBL/GenBank/DDBJ whole genome shotgun (WGS) entry which is preliminary data.</text>
</comment>
<dbReference type="GO" id="GO:0006412">
    <property type="term" value="P:translation"/>
    <property type="evidence" value="ECO:0007669"/>
    <property type="project" value="InterPro"/>
</dbReference>
<sequence>MATTASQPPKPIATATIIGYPAPNTGAPPLSLPVTAYPAATHVNRNPYFIPFGGGYNGRPAPSSRNAIYRWIFLSTAAAFLVIFAITFLLLFILRPRVPDFSVSSATVSSFNLSSPSDADPKMLSSFDIALSISNPNKKNKFWYEALVVEVGYDGYILAATTLPPFDQDTGNFTTLRATLVAAGDYVGTDVATGMSDDRASGDSMVFQVLVESGIWFKKRLWGTSGTTLIRVYCGDIRIASANKTARSGSMVGPAKKCQIFVKTLTGKTITLEVESSDTIDNVKAKIQDKEGIPPDQQRLIFAGKQLEDGRTLADYNIQKESTLHLVLRLRGGIIEPSLMALARKYNQEKMICRKCYARLHPRAVNCRKKKCGHSNQLRPKKKIK</sequence>
<keyword evidence="9" id="KW-0539">Nucleus</keyword>
<accession>A0A8J5C8C2</accession>
<organism evidence="14 15">
    <name type="scientific">Zingiber officinale</name>
    <name type="common">Ginger</name>
    <name type="synonym">Amomum zingiber</name>
    <dbReference type="NCBI Taxonomy" id="94328"/>
    <lineage>
        <taxon>Eukaryota</taxon>
        <taxon>Viridiplantae</taxon>
        <taxon>Streptophyta</taxon>
        <taxon>Embryophyta</taxon>
        <taxon>Tracheophyta</taxon>
        <taxon>Spermatophyta</taxon>
        <taxon>Magnoliopsida</taxon>
        <taxon>Liliopsida</taxon>
        <taxon>Zingiberales</taxon>
        <taxon>Zingiberaceae</taxon>
        <taxon>Zingiber</taxon>
    </lineage>
</organism>
<keyword evidence="12" id="KW-0812">Transmembrane</keyword>
<keyword evidence="15" id="KW-1185">Reference proteome</keyword>
<name>A0A8J5C8C2_ZINOF</name>
<feature type="transmembrane region" description="Helical" evidence="12">
    <location>
        <begin position="71"/>
        <end position="94"/>
    </location>
</feature>
<dbReference type="PROSITE" id="PS00299">
    <property type="entry name" value="UBIQUITIN_1"/>
    <property type="match status" value="1"/>
</dbReference>
<dbReference type="GO" id="GO:0005634">
    <property type="term" value="C:nucleus"/>
    <property type="evidence" value="ECO:0007669"/>
    <property type="project" value="UniProtKB-SubCell"/>
</dbReference>
<keyword evidence="7" id="KW-1017">Isopeptide bond</keyword>
<evidence type="ECO:0000256" key="3">
    <source>
        <dbReference type="ARBA" id="ARBA00004496"/>
    </source>
</evidence>
<evidence type="ECO:0000256" key="6">
    <source>
        <dbReference type="ARBA" id="ARBA00022490"/>
    </source>
</evidence>
<keyword evidence="8" id="KW-0689">Ribosomal protein</keyword>
<dbReference type="Gene3D" id="3.10.20.90">
    <property type="entry name" value="Phosphatidylinositol 3-kinase Catalytic Subunit, Chain A, domain 1"/>
    <property type="match status" value="1"/>
</dbReference>
<dbReference type="GO" id="GO:0003729">
    <property type="term" value="F:mRNA binding"/>
    <property type="evidence" value="ECO:0007669"/>
    <property type="project" value="UniProtKB-ARBA"/>
</dbReference>
<dbReference type="GO" id="GO:0003735">
    <property type="term" value="F:structural constituent of ribosome"/>
    <property type="evidence" value="ECO:0007669"/>
    <property type="project" value="InterPro"/>
</dbReference>
<dbReference type="InterPro" id="IPR038587">
    <property type="entry name" value="Ribosomal_eL40_sf"/>
</dbReference>
<evidence type="ECO:0000313" key="14">
    <source>
        <dbReference type="EMBL" id="KAG6470409.1"/>
    </source>
</evidence>
<proteinExistence type="inferred from homology"/>
<reference evidence="14 15" key="1">
    <citation type="submission" date="2020-08" db="EMBL/GenBank/DDBJ databases">
        <title>Plant Genome Project.</title>
        <authorList>
            <person name="Zhang R.-G."/>
        </authorList>
    </citation>
    <scope>NUCLEOTIDE SEQUENCE [LARGE SCALE GENOMIC DNA]</scope>
    <source>
        <tissue evidence="14">Rhizome</tissue>
    </source>
</reference>
<evidence type="ECO:0000313" key="15">
    <source>
        <dbReference type="Proteomes" id="UP000734854"/>
    </source>
</evidence>
<dbReference type="InterPro" id="IPR019954">
    <property type="entry name" value="Ubiquitin_CS"/>
</dbReference>
<dbReference type="PANTHER" id="PTHR10666">
    <property type="entry name" value="UBIQUITIN"/>
    <property type="match status" value="1"/>
</dbReference>
<comment type="subcellular location">
    <subcellularLocation>
        <location evidence="3">Cytoplasm</location>
    </subcellularLocation>
    <subcellularLocation>
        <location evidence="2">Nucleus</location>
    </subcellularLocation>
</comment>
<keyword evidence="6" id="KW-0963">Cytoplasm</keyword>
<dbReference type="SUPFAM" id="SSF54236">
    <property type="entry name" value="Ubiquitin-like"/>
    <property type="match status" value="1"/>
</dbReference>
<evidence type="ECO:0000256" key="5">
    <source>
        <dbReference type="ARBA" id="ARBA00010570"/>
    </source>
</evidence>
<dbReference type="InterPro" id="IPR000626">
    <property type="entry name" value="Ubiquitin-like_dom"/>
</dbReference>
<evidence type="ECO:0000256" key="8">
    <source>
        <dbReference type="ARBA" id="ARBA00022980"/>
    </source>
</evidence>
<dbReference type="SMART" id="SM01377">
    <property type="entry name" value="Ribosomal_L40e"/>
    <property type="match status" value="1"/>
</dbReference>
<protein>
    <recommendedName>
        <fullName evidence="13">Ubiquitin-like domain-containing protein</fullName>
    </recommendedName>
</protein>
<dbReference type="EMBL" id="JACMSC010000021">
    <property type="protein sequence ID" value="KAG6470409.1"/>
    <property type="molecule type" value="Genomic_DNA"/>
</dbReference>
<comment type="similarity">
    <text evidence="5">In the C-terminal section; belongs to the eukaryotic ribosomal protein eL40 family.</text>
</comment>
<evidence type="ECO:0000256" key="9">
    <source>
        <dbReference type="ARBA" id="ARBA00023242"/>
    </source>
</evidence>
<gene>
    <name evidence="14" type="ORF">ZIOFF_071479</name>
</gene>
<dbReference type="GO" id="GO:1990904">
    <property type="term" value="C:ribonucleoprotein complex"/>
    <property type="evidence" value="ECO:0007669"/>
    <property type="project" value="UniProtKB-KW"/>
</dbReference>
<evidence type="ECO:0000259" key="13">
    <source>
        <dbReference type="PROSITE" id="PS50053"/>
    </source>
</evidence>
<dbReference type="Pfam" id="PF00240">
    <property type="entry name" value="ubiquitin"/>
    <property type="match status" value="1"/>
</dbReference>
<evidence type="ECO:0000256" key="12">
    <source>
        <dbReference type="SAM" id="Phobius"/>
    </source>
</evidence>
<evidence type="ECO:0000256" key="1">
    <source>
        <dbReference type="ARBA" id="ARBA00002241"/>
    </source>
</evidence>
<dbReference type="GO" id="GO:0005737">
    <property type="term" value="C:cytoplasm"/>
    <property type="evidence" value="ECO:0007669"/>
    <property type="project" value="UniProtKB-SubCell"/>
</dbReference>
<evidence type="ECO:0000256" key="11">
    <source>
        <dbReference type="ARBA" id="ARBA00035124"/>
    </source>
</evidence>
<dbReference type="AlphaFoldDB" id="A0A8J5C8C2"/>
<comment type="similarity">
    <text evidence="4">In the N-terminal section; belongs to the ubiquitin family.</text>
</comment>
<evidence type="ECO:0000256" key="7">
    <source>
        <dbReference type="ARBA" id="ARBA00022499"/>
    </source>
</evidence>
<dbReference type="FunFam" id="3.10.20.90:FF:000014">
    <property type="entry name" value="Ubiquitin-60S ribosomal L40 fusion"/>
    <property type="match status" value="1"/>
</dbReference>
<comment type="subunit">
    <text evidence="11">Part of the 60S ribosomal subunit.</text>
</comment>
<keyword evidence="12" id="KW-0472">Membrane</keyword>
<dbReference type="PROSITE" id="PS50053">
    <property type="entry name" value="UBIQUITIN_2"/>
    <property type="match status" value="1"/>
</dbReference>